<feature type="domain" description="RING-type" evidence="6">
    <location>
        <begin position="375"/>
        <end position="416"/>
    </location>
</feature>
<sequence>MASPSTTLDPIDDAAAPYEYTTDFYASDPILECLYSSGDGSYILDFDAHLIRLSQQPFMRGAGPAASYPSSQLPGRTTATRTSLGDSGDARRSGQRGDDSSLSAPTPADDSVLPPFLQSSPPRTSLPQQQLPRDRLRPSTPRGPELNSDDYLQLLATDNFSSPSIFGRGSPAERTTRSGSQPKVEIPSTARHQKSSPLDNMPQTRRRSSAAAASRLRGASTVASGSSAAAALPGSYPDATASSPITEASPTRTRTAVKRRRGGEPVTAASTSASTSASASASASAYATLPLPASSSTPATGADSSRTSHTPKKRPRRGNTIVLDDDLFGSDDDGIDVVNLTGIDRPGAASQEDVKVAIEPTPAPSNKVKLASYQCAICMDDVTNLVVTHCGHLYCGTCLHSSLYMDASRKACPICRQKIELRSSGAAKSARSYFPLELKLMTRNRQGKQPARQS</sequence>
<dbReference type="InterPro" id="IPR013083">
    <property type="entry name" value="Znf_RING/FYVE/PHD"/>
</dbReference>
<dbReference type="GeneID" id="25981534"/>
<dbReference type="STRING" id="655863.F0XS93"/>
<dbReference type="InterPro" id="IPR017907">
    <property type="entry name" value="Znf_RING_CS"/>
</dbReference>
<dbReference type="SUPFAM" id="SSF57850">
    <property type="entry name" value="RING/U-box"/>
    <property type="match status" value="1"/>
</dbReference>
<dbReference type="GO" id="GO:0061630">
    <property type="term" value="F:ubiquitin protein ligase activity"/>
    <property type="evidence" value="ECO:0007669"/>
    <property type="project" value="InterPro"/>
</dbReference>
<feature type="compositionally biased region" description="Polar residues" evidence="5">
    <location>
        <begin position="117"/>
        <end position="131"/>
    </location>
</feature>
<dbReference type="GO" id="GO:0032183">
    <property type="term" value="F:SUMO binding"/>
    <property type="evidence" value="ECO:0007669"/>
    <property type="project" value="TreeGrafter"/>
</dbReference>
<proteinExistence type="predicted"/>
<dbReference type="eggNOG" id="KOG0317">
    <property type="taxonomic scope" value="Eukaryota"/>
</dbReference>
<accession>F0XS93</accession>
<dbReference type="InParanoid" id="F0XS93"/>
<feature type="region of interest" description="Disordered" evidence="5">
    <location>
        <begin position="60"/>
        <end position="148"/>
    </location>
</feature>
<feature type="compositionally biased region" description="Basic and acidic residues" evidence="5">
    <location>
        <begin position="88"/>
        <end position="99"/>
    </location>
</feature>
<dbReference type="SMART" id="SM00184">
    <property type="entry name" value="RING"/>
    <property type="match status" value="1"/>
</dbReference>
<feature type="region of interest" description="Disordered" evidence="5">
    <location>
        <begin position="161"/>
        <end position="277"/>
    </location>
</feature>
<dbReference type="PROSITE" id="PS00518">
    <property type="entry name" value="ZF_RING_1"/>
    <property type="match status" value="1"/>
</dbReference>
<evidence type="ECO:0000313" key="7">
    <source>
        <dbReference type="EMBL" id="EFW99567.1"/>
    </source>
</evidence>
<dbReference type="PANTHER" id="PTHR47094:SF1">
    <property type="entry name" value="RING-TYPE E3 UBIQUITIN TRANSFERASE"/>
    <property type="match status" value="1"/>
</dbReference>
<dbReference type="OrthoDB" id="6270329at2759"/>
<dbReference type="PROSITE" id="PS50089">
    <property type="entry name" value="ZF_RING_2"/>
    <property type="match status" value="1"/>
</dbReference>
<dbReference type="InterPro" id="IPR049627">
    <property type="entry name" value="SLX8"/>
</dbReference>
<dbReference type="HOGENOM" id="CLU_602768_0_0_1"/>
<dbReference type="EMBL" id="GL629990">
    <property type="protein sequence ID" value="EFW99567.1"/>
    <property type="molecule type" value="Genomic_DNA"/>
</dbReference>
<protein>
    <submittedName>
        <fullName evidence="7">Zinc finger, ring-type containing protein</fullName>
    </submittedName>
</protein>
<feature type="compositionally biased region" description="Polar residues" evidence="5">
    <location>
        <begin position="240"/>
        <end position="254"/>
    </location>
</feature>
<name>F0XS93_GROCL</name>
<evidence type="ECO:0000256" key="1">
    <source>
        <dbReference type="ARBA" id="ARBA00022723"/>
    </source>
</evidence>
<keyword evidence="2 4" id="KW-0863">Zinc-finger</keyword>
<feature type="compositionally biased region" description="Polar residues" evidence="5">
    <location>
        <begin position="297"/>
        <end position="308"/>
    </location>
</feature>
<feature type="compositionally biased region" description="Polar residues" evidence="5">
    <location>
        <begin position="68"/>
        <end position="85"/>
    </location>
</feature>
<keyword evidence="3" id="KW-0862">Zinc</keyword>
<dbReference type="AlphaFoldDB" id="F0XS93"/>
<dbReference type="GO" id="GO:0008270">
    <property type="term" value="F:zinc ion binding"/>
    <property type="evidence" value="ECO:0007669"/>
    <property type="project" value="UniProtKB-KW"/>
</dbReference>
<gene>
    <name evidence="7" type="ORF">CMQ_7935</name>
</gene>
<evidence type="ECO:0000256" key="4">
    <source>
        <dbReference type="PROSITE-ProRule" id="PRU00175"/>
    </source>
</evidence>
<evidence type="ECO:0000256" key="5">
    <source>
        <dbReference type="SAM" id="MobiDB-lite"/>
    </source>
</evidence>
<dbReference type="Gene3D" id="3.30.40.10">
    <property type="entry name" value="Zinc/RING finger domain, C3HC4 (zinc finger)"/>
    <property type="match status" value="1"/>
</dbReference>
<organism evidence="8">
    <name type="scientific">Grosmannia clavigera (strain kw1407 / UAMH 11150)</name>
    <name type="common">Blue stain fungus</name>
    <name type="synonym">Graphiocladiella clavigera</name>
    <dbReference type="NCBI Taxonomy" id="655863"/>
    <lineage>
        <taxon>Eukaryota</taxon>
        <taxon>Fungi</taxon>
        <taxon>Dikarya</taxon>
        <taxon>Ascomycota</taxon>
        <taxon>Pezizomycotina</taxon>
        <taxon>Sordariomycetes</taxon>
        <taxon>Sordariomycetidae</taxon>
        <taxon>Ophiostomatales</taxon>
        <taxon>Ophiostomataceae</taxon>
        <taxon>Leptographium</taxon>
    </lineage>
</organism>
<evidence type="ECO:0000313" key="8">
    <source>
        <dbReference type="Proteomes" id="UP000007796"/>
    </source>
</evidence>
<evidence type="ECO:0000259" key="6">
    <source>
        <dbReference type="PROSITE" id="PS50089"/>
    </source>
</evidence>
<keyword evidence="1" id="KW-0479">Metal-binding</keyword>
<dbReference type="GO" id="GO:0140082">
    <property type="term" value="F:SUMO-ubiquitin ligase activity"/>
    <property type="evidence" value="ECO:0007669"/>
    <property type="project" value="TreeGrafter"/>
</dbReference>
<feature type="region of interest" description="Disordered" evidence="5">
    <location>
        <begin position="292"/>
        <end position="325"/>
    </location>
</feature>
<feature type="compositionally biased region" description="Low complexity" evidence="5">
    <location>
        <begin position="209"/>
        <end position="235"/>
    </location>
</feature>
<dbReference type="GO" id="GO:0006511">
    <property type="term" value="P:ubiquitin-dependent protein catabolic process"/>
    <property type="evidence" value="ECO:0007669"/>
    <property type="project" value="TreeGrafter"/>
</dbReference>
<dbReference type="Pfam" id="PF13920">
    <property type="entry name" value="zf-C3HC4_3"/>
    <property type="match status" value="1"/>
</dbReference>
<feature type="compositionally biased region" description="Low complexity" evidence="5">
    <location>
        <begin position="267"/>
        <end position="277"/>
    </location>
</feature>
<evidence type="ECO:0000256" key="3">
    <source>
        <dbReference type="ARBA" id="ARBA00022833"/>
    </source>
</evidence>
<evidence type="ECO:0000256" key="2">
    <source>
        <dbReference type="ARBA" id="ARBA00022771"/>
    </source>
</evidence>
<dbReference type="PANTHER" id="PTHR47094">
    <property type="entry name" value="ELFLESS, ISOFORM B"/>
    <property type="match status" value="1"/>
</dbReference>
<reference evidence="7 8" key="1">
    <citation type="journal article" date="2011" name="Proc. Natl. Acad. Sci. U.S.A.">
        <title>Genome and transcriptome analyses of the mountain pine beetle-fungal symbiont Grosmannia clavigera, a lodgepole pine pathogen.</title>
        <authorList>
            <person name="DiGuistini S."/>
            <person name="Wang Y."/>
            <person name="Liao N.Y."/>
            <person name="Taylor G."/>
            <person name="Tanguay P."/>
            <person name="Feau N."/>
            <person name="Henrissat B."/>
            <person name="Chan S.K."/>
            <person name="Hesse-Orce U."/>
            <person name="Alamouti S.M."/>
            <person name="Tsui C.K.M."/>
            <person name="Docking R.T."/>
            <person name="Levasseur A."/>
            <person name="Haridas S."/>
            <person name="Robertson G."/>
            <person name="Birol I."/>
            <person name="Holt R.A."/>
            <person name="Marra M.A."/>
            <person name="Hamelin R.C."/>
            <person name="Hirst M."/>
            <person name="Jones S.J.M."/>
            <person name="Bohlmann J."/>
            <person name="Breuil C."/>
        </authorList>
    </citation>
    <scope>NUCLEOTIDE SEQUENCE [LARGE SCALE GENOMIC DNA]</scope>
    <source>
        <strain evidence="8">kw1407 / UAMH 11150</strain>
    </source>
</reference>
<dbReference type="RefSeq" id="XP_014169050.1">
    <property type="nucleotide sequence ID" value="XM_014313575.1"/>
</dbReference>
<keyword evidence="8" id="KW-1185">Reference proteome</keyword>
<dbReference type="Proteomes" id="UP000007796">
    <property type="component" value="Unassembled WGS sequence"/>
</dbReference>
<dbReference type="GO" id="GO:0033768">
    <property type="term" value="C:SUMO-targeted ubiquitin ligase complex"/>
    <property type="evidence" value="ECO:0007669"/>
    <property type="project" value="TreeGrafter"/>
</dbReference>
<dbReference type="InterPro" id="IPR001841">
    <property type="entry name" value="Znf_RING"/>
</dbReference>